<evidence type="ECO:0000256" key="3">
    <source>
        <dbReference type="ARBA" id="ARBA00022339"/>
    </source>
</evidence>
<gene>
    <name evidence="15" type="ORF">QYM36_010288</name>
</gene>
<dbReference type="PROSITE" id="PS51203">
    <property type="entry name" value="CS"/>
    <property type="match status" value="1"/>
</dbReference>
<feature type="domain" description="CS" evidence="13">
    <location>
        <begin position="158"/>
        <end position="249"/>
    </location>
</feature>
<dbReference type="Gene3D" id="2.40.30.10">
    <property type="entry name" value="Translation factors"/>
    <property type="match status" value="1"/>
</dbReference>
<evidence type="ECO:0000313" key="15">
    <source>
        <dbReference type="EMBL" id="KAK2715660.1"/>
    </source>
</evidence>
<keyword evidence="8" id="KW-0520">NAD</keyword>
<reference evidence="15" key="1">
    <citation type="submission" date="2023-07" db="EMBL/GenBank/DDBJ databases">
        <title>Chromosome-level genome assembly of Artemia franciscana.</title>
        <authorList>
            <person name="Jo E."/>
        </authorList>
    </citation>
    <scope>NUCLEOTIDE SEQUENCE</scope>
    <source>
        <tissue evidence="15">Whole body</tissue>
    </source>
</reference>
<keyword evidence="6" id="KW-0560">Oxidoreductase</keyword>
<feature type="domain" description="Cytochrome b5 heme-binding" evidence="12">
    <location>
        <begin position="45"/>
        <end position="121"/>
    </location>
</feature>
<dbReference type="Gene3D" id="2.60.40.790">
    <property type="match status" value="1"/>
</dbReference>
<evidence type="ECO:0000313" key="16">
    <source>
        <dbReference type="Proteomes" id="UP001187531"/>
    </source>
</evidence>
<evidence type="ECO:0000256" key="9">
    <source>
        <dbReference type="ARBA" id="ARBA00030883"/>
    </source>
</evidence>
<dbReference type="InterPro" id="IPR001199">
    <property type="entry name" value="Cyt_B5-like_heme/steroid-bd"/>
</dbReference>
<dbReference type="SUPFAM" id="SSF55856">
    <property type="entry name" value="Cytochrome b5-like heme/steroid binding domain"/>
    <property type="match status" value="1"/>
</dbReference>
<evidence type="ECO:0000256" key="8">
    <source>
        <dbReference type="ARBA" id="ARBA00023027"/>
    </source>
</evidence>
<feature type="domain" description="FAD-binding FR-type" evidence="14">
    <location>
        <begin position="262"/>
        <end position="369"/>
    </location>
</feature>
<evidence type="ECO:0000259" key="13">
    <source>
        <dbReference type="PROSITE" id="PS51203"/>
    </source>
</evidence>
<dbReference type="InterPro" id="IPR008978">
    <property type="entry name" value="HSP20-like_chaperone"/>
</dbReference>
<dbReference type="InterPro" id="IPR018506">
    <property type="entry name" value="Cyt_B5_heme-BS"/>
</dbReference>
<dbReference type="SUPFAM" id="SSF52343">
    <property type="entry name" value="Ferredoxin reductase-like, C-terminal NADP-linked domain"/>
    <property type="match status" value="1"/>
</dbReference>
<dbReference type="EC" id="1.6.2.2" evidence="2"/>
<dbReference type="PRINTS" id="PR00363">
    <property type="entry name" value="CYTOCHROMEB5"/>
</dbReference>
<dbReference type="GO" id="GO:0090524">
    <property type="term" value="F:cytochrome-b5 reductase activity, acting on NADH"/>
    <property type="evidence" value="ECO:0007669"/>
    <property type="project" value="UniProtKB-EC"/>
</dbReference>
<comment type="catalytic activity">
    <reaction evidence="11">
        <text>2 Fe(III)-[cytochrome b5] + NADH = 2 Fe(II)-[cytochrome b5] + NAD(+) + H(+)</text>
        <dbReference type="Rhea" id="RHEA:46680"/>
        <dbReference type="Rhea" id="RHEA-COMP:10438"/>
        <dbReference type="Rhea" id="RHEA-COMP:10439"/>
        <dbReference type="ChEBI" id="CHEBI:15378"/>
        <dbReference type="ChEBI" id="CHEBI:29033"/>
        <dbReference type="ChEBI" id="CHEBI:29034"/>
        <dbReference type="ChEBI" id="CHEBI:57540"/>
        <dbReference type="ChEBI" id="CHEBI:57945"/>
        <dbReference type="EC" id="1.6.2.2"/>
    </reaction>
</comment>
<accession>A0AA88HPL2</accession>
<keyword evidence="16" id="KW-1185">Reference proteome</keyword>
<protein>
    <recommendedName>
        <fullName evidence="3">Cytochrome b5 reductase 4</fullName>
        <ecNumber evidence="2">1.6.2.2</ecNumber>
    </recommendedName>
    <alternativeName>
        <fullName evidence="10">Flavohemoprotein b5/b5R</fullName>
    </alternativeName>
    <alternativeName>
        <fullName evidence="9">cb5/cb5R</fullName>
    </alternativeName>
</protein>
<evidence type="ECO:0000256" key="5">
    <source>
        <dbReference type="ARBA" id="ARBA00022723"/>
    </source>
</evidence>
<dbReference type="InterPro" id="IPR007052">
    <property type="entry name" value="CS_dom"/>
</dbReference>
<organism evidence="15 16">
    <name type="scientific">Artemia franciscana</name>
    <name type="common">Brine shrimp</name>
    <name type="synonym">Artemia sanfranciscana</name>
    <dbReference type="NCBI Taxonomy" id="6661"/>
    <lineage>
        <taxon>Eukaryota</taxon>
        <taxon>Metazoa</taxon>
        <taxon>Ecdysozoa</taxon>
        <taxon>Arthropoda</taxon>
        <taxon>Crustacea</taxon>
        <taxon>Branchiopoda</taxon>
        <taxon>Anostraca</taxon>
        <taxon>Artemiidae</taxon>
        <taxon>Artemia</taxon>
    </lineage>
</organism>
<dbReference type="InterPro" id="IPR001433">
    <property type="entry name" value="OxRdtase_FAD/NAD-bd"/>
</dbReference>
<dbReference type="PANTHER" id="PTHR46237">
    <property type="entry name" value="CYTOCHROME B5 REDUCTASE 4 FAMILY MEMBER"/>
    <property type="match status" value="1"/>
</dbReference>
<keyword evidence="5" id="KW-0479">Metal-binding</keyword>
<dbReference type="GO" id="GO:0046872">
    <property type="term" value="F:metal ion binding"/>
    <property type="evidence" value="ECO:0007669"/>
    <property type="project" value="UniProtKB-KW"/>
</dbReference>
<dbReference type="GO" id="GO:0020037">
    <property type="term" value="F:heme binding"/>
    <property type="evidence" value="ECO:0007669"/>
    <property type="project" value="InterPro"/>
</dbReference>
<dbReference type="InterPro" id="IPR036400">
    <property type="entry name" value="Cyt_B5-like_heme/steroid_sf"/>
</dbReference>
<name>A0AA88HPL2_ARTSF</name>
<dbReference type="SUPFAM" id="SSF49764">
    <property type="entry name" value="HSP20-like chaperones"/>
    <property type="match status" value="1"/>
</dbReference>
<dbReference type="Pfam" id="PF00173">
    <property type="entry name" value="Cyt-b5"/>
    <property type="match status" value="1"/>
</dbReference>
<keyword evidence="4" id="KW-0349">Heme</keyword>
<dbReference type="PROSITE" id="PS51384">
    <property type="entry name" value="FAD_FR"/>
    <property type="match status" value="1"/>
</dbReference>
<proteinExistence type="inferred from homology"/>
<dbReference type="PROSITE" id="PS50255">
    <property type="entry name" value="CYTOCHROME_B5_2"/>
    <property type="match status" value="1"/>
</dbReference>
<dbReference type="PRINTS" id="PR00406">
    <property type="entry name" value="CYTB5RDTASE"/>
</dbReference>
<dbReference type="Pfam" id="PF00175">
    <property type="entry name" value="NAD_binding_1"/>
    <property type="match status" value="1"/>
</dbReference>
<dbReference type="InterPro" id="IPR039261">
    <property type="entry name" value="FNR_nucleotide-bd"/>
</dbReference>
<dbReference type="InterPro" id="IPR017938">
    <property type="entry name" value="Riboflavin_synthase-like_b-brl"/>
</dbReference>
<dbReference type="CDD" id="cd06183">
    <property type="entry name" value="cyt_b5_reduct_like"/>
    <property type="match status" value="1"/>
</dbReference>
<dbReference type="SMART" id="SM01117">
    <property type="entry name" value="Cyt-b5"/>
    <property type="match status" value="1"/>
</dbReference>
<evidence type="ECO:0000256" key="4">
    <source>
        <dbReference type="ARBA" id="ARBA00022617"/>
    </source>
</evidence>
<evidence type="ECO:0000256" key="1">
    <source>
        <dbReference type="ARBA" id="ARBA00006105"/>
    </source>
</evidence>
<dbReference type="InterPro" id="IPR008333">
    <property type="entry name" value="Cbr1-like_FAD-bd_dom"/>
</dbReference>
<evidence type="ECO:0000259" key="14">
    <source>
        <dbReference type="PROSITE" id="PS51384"/>
    </source>
</evidence>
<comment type="similarity">
    <text evidence="1">Belongs to the flavoprotein pyridine nucleotide cytochrome reductase family.</text>
</comment>
<evidence type="ECO:0000256" key="11">
    <source>
        <dbReference type="ARBA" id="ARBA00047682"/>
    </source>
</evidence>
<dbReference type="InterPro" id="IPR051872">
    <property type="entry name" value="Cytochrome_b5/Flavoprotein_Rdt"/>
</dbReference>
<comment type="caution">
    <text evidence="15">The sequence shown here is derived from an EMBL/GenBank/DDBJ whole genome shotgun (WGS) entry which is preliminary data.</text>
</comment>
<dbReference type="SUPFAM" id="SSF63380">
    <property type="entry name" value="Riboflavin synthase domain-like"/>
    <property type="match status" value="1"/>
</dbReference>
<evidence type="ECO:0000256" key="7">
    <source>
        <dbReference type="ARBA" id="ARBA00023004"/>
    </source>
</evidence>
<dbReference type="Gene3D" id="3.40.50.80">
    <property type="entry name" value="Nucleotide-binding domain of ferredoxin-NADP reductase (FNR) module"/>
    <property type="match status" value="1"/>
</dbReference>
<dbReference type="Proteomes" id="UP001187531">
    <property type="component" value="Unassembled WGS sequence"/>
</dbReference>
<dbReference type="FunFam" id="3.40.50.80:FF:000021">
    <property type="entry name" value="Cytochrome b5 reductase 4"/>
    <property type="match status" value="1"/>
</dbReference>
<evidence type="ECO:0000256" key="2">
    <source>
        <dbReference type="ARBA" id="ARBA00012011"/>
    </source>
</evidence>
<evidence type="ECO:0000256" key="6">
    <source>
        <dbReference type="ARBA" id="ARBA00023002"/>
    </source>
</evidence>
<dbReference type="AlphaFoldDB" id="A0AA88HPL2"/>
<dbReference type="PANTHER" id="PTHR46237:SF1">
    <property type="entry name" value="CYTOCHROME B5 REDUCTASE 4"/>
    <property type="match status" value="1"/>
</dbReference>
<evidence type="ECO:0000259" key="12">
    <source>
        <dbReference type="PROSITE" id="PS50255"/>
    </source>
</evidence>
<dbReference type="Pfam" id="PF00970">
    <property type="entry name" value="FAD_binding_6"/>
    <property type="match status" value="1"/>
</dbReference>
<dbReference type="FunFam" id="3.10.120.10:FF:000001">
    <property type="entry name" value="Cytochrome b5 reductase 4"/>
    <property type="match status" value="1"/>
</dbReference>
<keyword evidence="7" id="KW-0408">Iron</keyword>
<dbReference type="GO" id="GO:0005783">
    <property type="term" value="C:endoplasmic reticulum"/>
    <property type="evidence" value="ECO:0007669"/>
    <property type="project" value="TreeGrafter"/>
</dbReference>
<sequence>MLTISTASATGNPRNKTALKPGRSLMDWVRLTQSGVDLTGLKGRKIEVTIEELQKHSQIDDIWMAIKGVVYNVTSYVEYHPGGADELLRGAGKDATDLFNEVHRWVNIESMLSKCVVGKLLPSFIKPVLPSVINLKNGVMEQISKPGNRVQVPRPAAKPLPTFDWFQTPDIVSLCVYTKTSNLQPYDVAFDLTPLTFTGYINTSAGVFKINLSFFNKVVPECTPKILVRTGKVEFVVPKCTKQLWPSYGKAEIHHCQILNTQVWIKSKLIHREKLNHNTWSLSLQLDDSFKCNVPVGGHVSLRIDEKISAKYTPLISSIFGSESVPDMSNKLHFIIKVYPKGNFTSRLKDIQLDQVVMVSLPESPFGIQKIEGRQKLLCLAAGTGITPMVRLVREALNRDSFKEVKIIFWNRTEADMLLNEEFNLLATQDPRFHVTHVLTSPSEKWRGSAGRVNKKQIEEFLGTTDQSFTCICGPTDFTTSCIKYLSELHYPESSIYAFLG</sequence>
<dbReference type="InterPro" id="IPR017927">
    <property type="entry name" value="FAD-bd_FR_type"/>
</dbReference>
<dbReference type="EMBL" id="JAVRJZ010000012">
    <property type="protein sequence ID" value="KAK2715660.1"/>
    <property type="molecule type" value="Genomic_DNA"/>
</dbReference>
<dbReference type="Gene3D" id="3.10.120.10">
    <property type="entry name" value="Cytochrome b5-like heme/steroid binding domain"/>
    <property type="match status" value="1"/>
</dbReference>
<dbReference type="PROSITE" id="PS00191">
    <property type="entry name" value="CYTOCHROME_B5_1"/>
    <property type="match status" value="1"/>
</dbReference>
<dbReference type="GO" id="GO:0006801">
    <property type="term" value="P:superoxide metabolic process"/>
    <property type="evidence" value="ECO:0007669"/>
    <property type="project" value="TreeGrafter"/>
</dbReference>
<evidence type="ECO:0000256" key="10">
    <source>
        <dbReference type="ARBA" id="ARBA00031842"/>
    </source>
</evidence>